<evidence type="ECO:0000256" key="2">
    <source>
        <dbReference type="ARBA" id="ARBA00022759"/>
    </source>
</evidence>
<keyword evidence="1" id="KW-0540">Nuclease</keyword>
<sequence length="320" mass="36927">MIVRFGFVAMSTKVYNSSPSKTMTVKAFQAIPDKRLALRKVLRIAQENLAHTKRILYHAAHHGILFYRFSSRLIPLLGHEVLAGKDFIRALHDDFAEIGKIVKENKMRVGFHPDHFTVLNTPRKDVLQSSVKDLIRHVRMLHAMDLDQSYKCNIHIGGVYNNKQEAGERFVKRFQRLDPRIQAHICLENDDKTFTAKETLHIAQKVGAPMVLDLHHHRCNNQGETLEELFPIIVKTWRNEGFPPKIHISSPKSESDFRSHADYVRLDDIVPFLHLAKQITNHLDIMIEAKQKDDALFRLMDELKTLHGLKALTEGMIEIK</sequence>
<dbReference type="Pfam" id="PF03851">
    <property type="entry name" value="UvdE"/>
    <property type="match status" value="1"/>
</dbReference>
<keyword evidence="6" id="KW-0234">DNA repair</keyword>
<protein>
    <submittedName>
        <fullName evidence="7">UV DNA damage repair endonuclease UvsE</fullName>
    </submittedName>
</protein>
<dbReference type="GO" id="GO:0006289">
    <property type="term" value="P:nucleotide-excision repair"/>
    <property type="evidence" value="ECO:0007669"/>
    <property type="project" value="InterPro"/>
</dbReference>
<accession>A0A6I4VVI4</accession>
<dbReference type="InterPro" id="IPR004601">
    <property type="entry name" value="UvdE"/>
</dbReference>
<keyword evidence="5" id="KW-0378">Hydrolase</keyword>
<dbReference type="Proteomes" id="UP000430692">
    <property type="component" value="Unassembled WGS sequence"/>
</dbReference>
<gene>
    <name evidence="7" type="primary">uvsE</name>
    <name evidence="7" type="ORF">GSM42_01995</name>
</gene>
<evidence type="ECO:0000256" key="4">
    <source>
        <dbReference type="ARBA" id="ARBA00022769"/>
    </source>
</evidence>
<dbReference type="GO" id="GO:0016787">
    <property type="term" value="F:hydrolase activity"/>
    <property type="evidence" value="ECO:0007669"/>
    <property type="project" value="UniProtKB-KW"/>
</dbReference>
<dbReference type="PANTHER" id="PTHR31290">
    <property type="entry name" value="UV-DAMAGE ENDONUCLEASE"/>
    <property type="match status" value="1"/>
</dbReference>
<dbReference type="AlphaFoldDB" id="A0A6I4VVI4"/>
<evidence type="ECO:0000256" key="3">
    <source>
        <dbReference type="ARBA" id="ARBA00022763"/>
    </source>
</evidence>
<evidence type="ECO:0000313" key="8">
    <source>
        <dbReference type="Proteomes" id="UP000430692"/>
    </source>
</evidence>
<evidence type="ECO:0000313" key="7">
    <source>
        <dbReference type="EMBL" id="MXQ52544.1"/>
    </source>
</evidence>
<dbReference type="SUPFAM" id="SSF51658">
    <property type="entry name" value="Xylose isomerase-like"/>
    <property type="match status" value="1"/>
</dbReference>
<keyword evidence="3" id="KW-0227">DNA damage</keyword>
<dbReference type="GO" id="GO:0009411">
    <property type="term" value="P:response to UV"/>
    <property type="evidence" value="ECO:0007669"/>
    <property type="project" value="InterPro"/>
</dbReference>
<dbReference type="PANTHER" id="PTHR31290:SF5">
    <property type="entry name" value="UV-DAMAGE ENDONUCLEASE"/>
    <property type="match status" value="1"/>
</dbReference>
<reference evidence="7 8" key="1">
    <citation type="submission" date="2019-12" db="EMBL/GenBank/DDBJ databases">
        <title>Whole-genome analyses of novel actinobacteria.</title>
        <authorList>
            <person name="Sahin N."/>
            <person name="Saygin H."/>
        </authorList>
    </citation>
    <scope>NUCLEOTIDE SEQUENCE [LARGE SCALE GENOMIC DNA]</scope>
    <source>
        <strain evidence="7 8">KC615</strain>
    </source>
</reference>
<proteinExistence type="predicted"/>
<organism evidence="7 8">
    <name type="scientific">Shimazuella alba</name>
    <dbReference type="NCBI Taxonomy" id="2690964"/>
    <lineage>
        <taxon>Bacteria</taxon>
        <taxon>Bacillati</taxon>
        <taxon>Bacillota</taxon>
        <taxon>Bacilli</taxon>
        <taxon>Bacillales</taxon>
        <taxon>Thermoactinomycetaceae</taxon>
        <taxon>Shimazuella</taxon>
    </lineage>
</organism>
<dbReference type="InterPro" id="IPR036237">
    <property type="entry name" value="Xyl_isomerase-like_sf"/>
</dbReference>
<comment type="caution">
    <text evidence="7">The sequence shown here is derived from an EMBL/GenBank/DDBJ whole genome shotgun (WGS) entry which is preliminary data.</text>
</comment>
<dbReference type="Gene3D" id="3.20.20.150">
    <property type="entry name" value="Divalent-metal-dependent TIM barrel enzymes"/>
    <property type="match status" value="1"/>
</dbReference>
<dbReference type="EMBL" id="WUUL01000001">
    <property type="protein sequence ID" value="MXQ52544.1"/>
    <property type="molecule type" value="Genomic_DNA"/>
</dbReference>
<keyword evidence="8" id="KW-1185">Reference proteome</keyword>
<keyword evidence="4" id="KW-0228">DNA excision</keyword>
<keyword evidence="2 7" id="KW-0255">Endonuclease</keyword>
<evidence type="ECO:0000256" key="1">
    <source>
        <dbReference type="ARBA" id="ARBA00022722"/>
    </source>
</evidence>
<dbReference type="NCBIfam" id="TIGR00629">
    <property type="entry name" value="uvde"/>
    <property type="match status" value="1"/>
</dbReference>
<evidence type="ECO:0000256" key="5">
    <source>
        <dbReference type="ARBA" id="ARBA00022801"/>
    </source>
</evidence>
<name>A0A6I4VVI4_9BACL</name>
<dbReference type="GO" id="GO:0004519">
    <property type="term" value="F:endonuclease activity"/>
    <property type="evidence" value="ECO:0007669"/>
    <property type="project" value="UniProtKB-KW"/>
</dbReference>
<evidence type="ECO:0000256" key="6">
    <source>
        <dbReference type="ARBA" id="ARBA00023204"/>
    </source>
</evidence>